<dbReference type="InterPro" id="IPR050134">
    <property type="entry name" value="NAD-dep_sirtuin_deacylases"/>
</dbReference>
<comment type="similarity">
    <text evidence="3">Belongs to the sirtuin family. Class I subfamily.</text>
</comment>
<reference evidence="15 16" key="1">
    <citation type="submission" date="2018-06" db="EMBL/GenBank/DDBJ databases">
        <title>Comparative genomics reveals the genomic features of Rhizophagus irregularis, R. cerebriforme, R. diaphanum and Gigaspora rosea, and their symbiotic lifestyle signature.</title>
        <authorList>
            <person name="Morin E."/>
            <person name="San Clemente H."/>
            <person name="Chen E.C.H."/>
            <person name="De La Providencia I."/>
            <person name="Hainaut M."/>
            <person name="Kuo A."/>
            <person name="Kohler A."/>
            <person name="Murat C."/>
            <person name="Tang N."/>
            <person name="Roy S."/>
            <person name="Loubradou J."/>
            <person name="Henrissat B."/>
            <person name="Grigoriev I.V."/>
            <person name="Corradi N."/>
            <person name="Roux C."/>
            <person name="Martin F.M."/>
        </authorList>
    </citation>
    <scope>NUCLEOTIDE SEQUENCE [LARGE SCALE GENOMIC DNA]</scope>
    <source>
        <strain evidence="15 16">DAOM 227022</strain>
    </source>
</reference>
<dbReference type="InterPro" id="IPR026591">
    <property type="entry name" value="Sirtuin_cat_small_dom_sf"/>
</dbReference>
<evidence type="ECO:0000256" key="9">
    <source>
        <dbReference type="ARBA" id="ARBA00023027"/>
    </source>
</evidence>
<comment type="subcellular location">
    <subcellularLocation>
        <location evidence="2">Nucleus</location>
    </subcellularLocation>
</comment>
<keyword evidence="6 12" id="KW-0479">Metal-binding</keyword>
<dbReference type="GO" id="GO:0046970">
    <property type="term" value="F:histone H4K16 deacetylase activity, NAD-dependent"/>
    <property type="evidence" value="ECO:0007669"/>
    <property type="project" value="TreeGrafter"/>
</dbReference>
<evidence type="ECO:0000313" key="16">
    <source>
        <dbReference type="Proteomes" id="UP000265703"/>
    </source>
</evidence>
<dbReference type="CDD" id="cd01408">
    <property type="entry name" value="SIRT1"/>
    <property type="match status" value="1"/>
</dbReference>
<feature type="binding site" evidence="12">
    <location>
        <position position="416"/>
    </location>
    <ligand>
        <name>Zn(2+)</name>
        <dbReference type="ChEBI" id="CHEBI:29105"/>
    </ligand>
</feature>
<name>A0A397TBZ0_9GLOM</name>
<feature type="region of interest" description="Disordered" evidence="13">
    <location>
        <begin position="1"/>
        <end position="29"/>
    </location>
</feature>
<comment type="cofactor">
    <cofactor evidence="1">
        <name>Zn(2+)</name>
        <dbReference type="ChEBI" id="CHEBI:29105"/>
    </cofactor>
</comment>
<comment type="caution">
    <text evidence="15">The sequence shown here is derived from an EMBL/GenBank/DDBJ whole genome shotgun (WGS) entry which is preliminary data.</text>
</comment>
<dbReference type="PROSITE" id="PS50305">
    <property type="entry name" value="SIRTUIN"/>
    <property type="match status" value="1"/>
</dbReference>
<keyword evidence="5" id="KW-0808">Transferase</keyword>
<evidence type="ECO:0000256" key="13">
    <source>
        <dbReference type="SAM" id="MobiDB-lite"/>
    </source>
</evidence>
<dbReference type="InterPro" id="IPR029035">
    <property type="entry name" value="DHS-like_NAD/FAD-binding_dom"/>
</dbReference>
<protein>
    <submittedName>
        <fullName evidence="15">DHS-like NAD/FAD-binding domain-containing protein</fullName>
    </submittedName>
</protein>
<sequence>MLTRRREENSAEVTGLSSPKRIRVGDSDHDSQYPTCFSTLSSSHTYTISTVETINFSNQEDLTTSSEHSANHNHYVVTDETIRPCQTSTRTVQLSLEARNQNLVTQEYSIIERTLNSIISQPEAVEIIEGSKGGPNLKSADEDVAGKHRIFVEREEEDDDDDDEDWNEGDHVNDSSDENSSIDDIIDQMNHENADEDEALSIEKEDLNIPPLDDDEVEFYKQEAREKGTQNFIQEYFFEKGVSLQKLFYAFDYKLPGKINFSDVQLIQVLSKVVQKFLRQRKKLPNVNTLEEVIELLRESKNIMVLTGAGVSVSCGIPDFRSENGIYSRLSEFDLDDPQDMFDINYFRDCPEVFYSFAKEIYPSNFTPSPSHYFVKLLEEKGKLLRNYTQNIDTLEQAAGIKNVLQCHGSFVTASCIVCGYKVDGNDIKDDILNQRVPYCPKCITTDDEDGYIGESVAIMKPDIVFFGEKLPPEFDRSFPRDREKVDLLIVMGSSLKVAPVSEIMGQIPHRVPQIVINRTPIKHMQFDVQLLGDCDIIIPELCRMLGWELFHEKLPGGSSSCKKSESKRFLDPHIYLFEGAVVKQGDLAGLGVRTTSIEKLSVQGKNKVEIRDESEENENTVKSNNIVGRTTLSHLDT</sequence>
<gene>
    <name evidence="15" type="ORF">C1645_758938</name>
</gene>
<evidence type="ECO:0000256" key="4">
    <source>
        <dbReference type="ARBA" id="ARBA00022491"/>
    </source>
</evidence>
<dbReference type="GO" id="GO:0046872">
    <property type="term" value="F:metal ion binding"/>
    <property type="evidence" value="ECO:0007669"/>
    <property type="project" value="UniProtKB-KW"/>
</dbReference>
<evidence type="ECO:0000256" key="5">
    <source>
        <dbReference type="ARBA" id="ARBA00022679"/>
    </source>
</evidence>
<dbReference type="InterPro" id="IPR003000">
    <property type="entry name" value="Sirtuin"/>
</dbReference>
<dbReference type="InterPro" id="IPR026590">
    <property type="entry name" value="Ssirtuin_cat_dom"/>
</dbReference>
<evidence type="ECO:0000256" key="2">
    <source>
        <dbReference type="ARBA" id="ARBA00004123"/>
    </source>
</evidence>
<evidence type="ECO:0000256" key="11">
    <source>
        <dbReference type="ARBA" id="ARBA00023242"/>
    </source>
</evidence>
<feature type="binding site" evidence="12">
    <location>
        <position position="419"/>
    </location>
    <ligand>
        <name>Zn(2+)</name>
        <dbReference type="ChEBI" id="CHEBI:29105"/>
    </ligand>
</feature>
<dbReference type="AlphaFoldDB" id="A0A397TBZ0"/>
<evidence type="ECO:0000256" key="1">
    <source>
        <dbReference type="ARBA" id="ARBA00001947"/>
    </source>
</evidence>
<dbReference type="EMBL" id="QKYT01000072">
    <property type="protein sequence ID" value="RIA94859.1"/>
    <property type="molecule type" value="Genomic_DNA"/>
</dbReference>
<feature type="region of interest" description="Disordered" evidence="13">
    <location>
        <begin position="151"/>
        <end position="181"/>
    </location>
</feature>
<dbReference type="Pfam" id="PF04574">
    <property type="entry name" value="DUF592"/>
    <property type="match status" value="1"/>
</dbReference>
<evidence type="ECO:0000256" key="10">
    <source>
        <dbReference type="ARBA" id="ARBA00023163"/>
    </source>
</evidence>
<keyword evidence="10" id="KW-0804">Transcription</keyword>
<evidence type="ECO:0000256" key="8">
    <source>
        <dbReference type="ARBA" id="ARBA00023015"/>
    </source>
</evidence>
<dbReference type="GO" id="GO:0070403">
    <property type="term" value="F:NAD+ binding"/>
    <property type="evidence" value="ECO:0007669"/>
    <property type="project" value="InterPro"/>
</dbReference>
<feature type="compositionally biased region" description="Acidic residues" evidence="13">
    <location>
        <begin position="154"/>
        <end position="167"/>
    </location>
</feature>
<dbReference type="PANTHER" id="PTHR11085">
    <property type="entry name" value="NAD-DEPENDENT PROTEIN DEACYLASE SIRTUIN-5, MITOCHONDRIAL-RELATED"/>
    <property type="match status" value="1"/>
</dbReference>
<accession>A0A397TBZ0</accession>
<keyword evidence="11" id="KW-0539">Nucleus</keyword>
<dbReference type="Gene3D" id="3.40.50.1220">
    <property type="entry name" value="TPP-binding domain"/>
    <property type="match status" value="1"/>
</dbReference>
<evidence type="ECO:0000256" key="7">
    <source>
        <dbReference type="ARBA" id="ARBA00022833"/>
    </source>
</evidence>
<evidence type="ECO:0000256" key="12">
    <source>
        <dbReference type="PROSITE-ProRule" id="PRU00236"/>
    </source>
</evidence>
<evidence type="ECO:0000256" key="6">
    <source>
        <dbReference type="ARBA" id="ARBA00022723"/>
    </source>
</evidence>
<feature type="binding site" evidence="12">
    <location>
        <position position="440"/>
    </location>
    <ligand>
        <name>Zn(2+)</name>
        <dbReference type="ChEBI" id="CHEBI:29105"/>
    </ligand>
</feature>
<dbReference type="GO" id="GO:0005634">
    <property type="term" value="C:nucleus"/>
    <property type="evidence" value="ECO:0007669"/>
    <property type="project" value="UniProtKB-SubCell"/>
</dbReference>
<dbReference type="PANTHER" id="PTHR11085:SF9">
    <property type="entry name" value="NAD-DEPENDENT PROTEIN DEACETYLASE SIRTUIN-1"/>
    <property type="match status" value="1"/>
</dbReference>
<feature type="active site" description="Proton acceptor" evidence="12">
    <location>
        <position position="408"/>
    </location>
</feature>
<organism evidence="15 16">
    <name type="scientific">Glomus cerebriforme</name>
    <dbReference type="NCBI Taxonomy" id="658196"/>
    <lineage>
        <taxon>Eukaryota</taxon>
        <taxon>Fungi</taxon>
        <taxon>Fungi incertae sedis</taxon>
        <taxon>Mucoromycota</taxon>
        <taxon>Glomeromycotina</taxon>
        <taxon>Glomeromycetes</taxon>
        <taxon>Glomerales</taxon>
        <taxon>Glomeraceae</taxon>
        <taxon>Glomus</taxon>
    </lineage>
</organism>
<evidence type="ECO:0000313" key="15">
    <source>
        <dbReference type="EMBL" id="RIA94859.1"/>
    </source>
</evidence>
<dbReference type="SUPFAM" id="SSF52467">
    <property type="entry name" value="DHS-like NAD/FAD-binding domain"/>
    <property type="match status" value="1"/>
</dbReference>
<keyword evidence="7 12" id="KW-0862">Zinc</keyword>
<keyword evidence="16" id="KW-1185">Reference proteome</keyword>
<proteinExistence type="inferred from homology"/>
<dbReference type="Gene3D" id="3.30.1600.10">
    <property type="entry name" value="SIR2/SIRT2 'Small Domain"/>
    <property type="match status" value="1"/>
</dbReference>
<keyword evidence="4" id="KW-0678">Repressor</keyword>
<dbReference type="OrthoDB" id="420264at2759"/>
<evidence type="ECO:0000259" key="14">
    <source>
        <dbReference type="PROSITE" id="PS50305"/>
    </source>
</evidence>
<dbReference type="Pfam" id="PF02146">
    <property type="entry name" value="SIR2"/>
    <property type="match status" value="1"/>
</dbReference>
<keyword evidence="8" id="KW-0805">Transcription regulation</keyword>
<dbReference type="Proteomes" id="UP000265703">
    <property type="component" value="Unassembled WGS sequence"/>
</dbReference>
<feature type="binding site" evidence="12">
    <location>
        <position position="443"/>
    </location>
    <ligand>
        <name>Zn(2+)</name>
        <dbReference type="ChEBI" id="CHEBI:29105"/>
    </ligand>
</feature>
<dbReference type="STRING" id="658196.A0A397TBZ0"/>
<dbReference type="InterPro" id="IPR007654">
    <property type="entry name" value="NAD-dep_histone_deAcase_SIR2_N"/>
</dbReference>
<keyword evidence="9" id="KW-0520">NAD</keyword>
<evidence type="ECO:0000256" key="3">
    <source>
        <dbReference type="ARBA" id="ARBA00006924"/>
    </source>
</evidence>
<feature type="domain" description="Deacetylase sirtuin-type" evidence="14">
    <location>
        <begin position="283"/>
        <end position="549"/>
    </location>
</feature>